<dbReference type="EMBL" id="BARV01009658">
    <property type="protein sequence ID" value="GAI03063.1"/>
    <property type="molecule type" value="Genomic_DNA"/>
</dbReference>
<feature type="non-terminal residue" evidence="1">
    <location>
        <position position="86"/>
    </location>
</feature>
<protein>
    <recommendedName>
        <fullName evidence="2">DUF3800 domain-containing protein</fullName>
    </recommendedName>
</protein>
<comment type="caution">
    <text evidence="1">The sequence shown here is derived from an EMBL/GenBank/DDBJ whole genome shotgun (WGS) entry which is preliminary data.</text>
</comment>
<evidence type="ECO:0008006" key="2">
    <source>
        <dbReference type="Google" id="ProtNLM"/>
    </source>
</evidence>
<organism evidence="1">
    <name type="scientific">marine sediment metagenome</name>
    <dbReference type="NCBI Taxonomy" id="412755"/>
    <lineage>
        <taxon>unclassified sequences</taxon>
        <taxon>metagenomes</taxon>
        <taxon>ecological metagenomes</taxon>
    </lineage>
</organism>
<reference evidence="1" key="1">
    <citation type="journal article" date="2014" name="Front. Microbiol.">
        <title>High frequency of phylogenetically diverse reductive dehalogenase-homologous genes in deep subseafloor sedimentary metagenomes.</title>
        <authorList>
            <person name="Kawai M."/>
            <person name="Futagami T."/>
            <person name="Toyoda A."/>
            <person name="Takaki Y."/>
            <person name="Nishi S."/>
            <person name="Hori S."/>
            <person name="Arai W."/>
            <person name="Tsubouchi T."/>
            <person name="Morono Y."/>
            <person name="Uchiyama I."/>
            <person name="Ito T."/>
            <person name="Fujiyama A."/>
            <person name="Inagaki F."/>
            <person name="Takami H."/>
        </authorList>
    </citation>
    <scope>NUCLEOTIDE SEQUENCE</scope>
    <source>
        <strain evidence="1">Expedition CK06-06</strain>
    </source>
</reference>
<sequence>MTNQKGKVRGKKYCLSDYKALRSPFCFLDETGQLHSPRDRFFALGMIKCNQPMYIYKEMNWLRDKEHFYDEIKFSTLSWKKYPLLI</sequence>
<name>X1K8Y2_9ZZZZ</name>
<gene>
    <name evidence="1" type="ORF">S06H3_18971</name>
</gene>
<accession>X1K8Y2</accession>
<dbReference type="AlphaFoldDB" id="X1K8Y2"/>
<proteinExistence type="predicted"/>
<evidence type="ECO:0000313" key="1">
    <source>
        <dbReference type="EMBL" id="GAI03063.1"/>
    </source>
</evidence>